<evidence type="ECO:0000313" key="3">
    <source>
        <dbReference type="Proteomes" id="UP000032431"/>
    </source>
</evidence>
<gene>
    <name evidence="2" type="ORF">CCDG5_1615</name>
</gene>
<dbReference type="HOGENOM" id="CLU_1238662_0_0_9"/>
<dbReference type="Proteomes" id="UP000032431">
    <property type="component" value="Chromosome I"/>
</dbReference>
<dbReference type="AlphaFoldDB" id="A0A078KQK1"/>
<keyword evidence="1" id="KW-0472">Membrane</keyword>
<accession>A0A078KQK1</accession>
<sequence>MLFYQLIIIAFVVILIYILAYLLKKRHRNILVVSILVIITAGGIALYAIQYYFGNHYYTQEISTSTIEGIQITESQLKNFHKIFSDYKSIKDDEYMTDAFRKTYTINANGAKSVIEASIYIFSEKGDADKYFEANQKFFENKNYIPLDTQKSKRKGSGERYLVSLIKSQYKDYTDFFYSPSKITYLSDVTIVSNNVIITISETANKPVANKGIVIEEIKKKLAQN</sequence>
<name>A0A078KQK1_9FIRM</name>
<feature type="transmembrane region" description="Helical" evidence="1">
    <location>
        <begin position="6"/>
        <end position="23"/>
    </location>
</feature>
<keyword evidence="1" id="KW-0812">Transmembrane</keyword>
<organism evidence="2 3">
    <name type="scientific">[Clostridium] cellulosi</name>
    <dbReference type="NCBI Taxonomy" id="29343"/>
    <lineage>
        <taxon>Bacteria</taxon>
        <taxon>Bacillati</taxon>
        <taxon>Bacillota</taxon>
        <taxon>Clostridia</taxon>
        <taxon>Eubacteriales</taxon>
        <taxon>Oscillospiraceae</taxon>
        <taxon>Oscillospiraceae incertae sedis</taxon>
    </lineage>
</organism>
<dbReference type="EMBL" id="LM995447">
    <property type="protein sequence ID" value="CDZ24723.1"/>
    <property type="molecule type" value="Genomic_DNA"/>
</dbReference>
<dbReference type="PATRIC" id="fig|29343.3.peg.1700"/>
<keyword evidence="1" id="KW-1133">Transmembrane helix</keyword>
<evidence type="ECO:0000313" key="2">
    <source>
        <dbReference type="EMBL" id="CDZ24723.1"/>
    </source>
</evidence>
<proteinExistence type="predicted"/>
<reference evidence="3" key="1">
    <citation type="submission" date="2014-07" db="EMBL/GenBank/DDBJ databases">
        <authorList>
            <person name="Wibberg D."/>
        </authorList>
    </citation>
    <scope>NUCLEOTIDE SEQUENCE [LARGE SCALE GENOMIC DNA]</scope>
    <source>
        <strain evidence="3">DG5</strain>
    </source>
</reference>
<evidence type="ECO:0000256" key="1">
    <source>
        <dbReference type="SAM" id="Phobius"/>
    </source>
</evidence>
<protein>
    <submittedName>
        <fullName evidence="2">Putative membrane protein</fullName>
    </submittedName>
</protein>
<feature type="transmembrane region" description="Helical" evidence="1">
    <location>
        <begin position="30"/>
        <end position="53"/>
    </location>
</feature>
<keyword evidence="3" id="KW-1185">Reference proteome</keyword>
<dbReference type="KEGG" id="ccel:CCDG5_1615"/>